<dbReference type="InterPro" id="IPR016161">
    <property type="entry name" value="Ald_DH/histidinol_DH"/>
</dbReference>
<evidence type="ECO:0000256" key="3">
    <source>
        <dbReference type="PROSITE-ProRule" id="PRU10007"/>
    </source>
</evidence>
<dbReference type="GO" id="GO:0016620">
    <property type="term" value="F:oxidoreductase activity, acting on the aldehyde or oxo group of donors, NAD or NADP as acceptor"/>
    <property type="evidence" value="ECO:0007669"/>
    <property type="project" value="InterPro"/>
</dbReference>
<dbReference type="PROSITE" id="PS00687">
    <property type="entry name" value="ALDEHYDE_DEHYDR_GLU"/>
    <property type="match status" value="1"/>
</dbReference>
<dbReference type="NCBIfam" id="NF009725">
    <property type="entry name" value="PRK13252.1"/>
    <property type="match status" value="1"/>
</dbReference>
<dbReference type="InterPro" id="IPR029510">
    <property type="entry name" value="Ald_DH_CS_GLU"/>
</dbReference>
<evidence type="ECO:0000313" key="6">
    <source>
        <dbReference type="EMBL" id="ELU10339.1"/>
    </source>
</evidence>
<keyword evidence="8" id="KW-1185">Reference proteome</keyword>
<reference evidence="8" key="1">
    <citation type="submission" date="2012-12" db="EMBL/GenBank/DDBJ databases">
        <authorList>
            <person name="Hellsten U."/>
            <person name="Grimwood J."/>
            <person name="Chapman J.A."/>
            <person name="Shapiro H."/>
            <person name="Aerts A."/>
            <person name="Otillar R.P."/>
            <person name="Terry A.Y."/>
            <person name="Boore J.L."/>
            <person name="Simakov O."/>
            <person name="Marletaz F."/>
            <person name="Cho S.-J."/>
            <person name="Edsinger-Gonzales E."/>
            <person name="Havlak P."/>
            <person name="Kuo D.-H."/>
            <person name="Larsson T."/>
            <person name="Lv J."/>
            <person name="Arendt D."/>
            <person name="Savage R."/>
            <person name="Osoegawa K."/>
            <person name="de Jong P."/>
            <person name="Lindberg D.R."/>
            <person name="Seaver E.C."/>
            <person name="Weisblat D.A."/>
            <person name="Putnam N.H."/>
            <person name="Grigoriev I.V."/>
            <person name="Rokhsar D.S."/>
        </authorList>
    </citation>
    <scope>NUCLEOTIDE SEQUENCE</scope>
    <source>
        <strain evidence="8">I ESC-2004</strain>
    </source>
</reference>
<name>R7UVK5_CAPTE</name>
<dbReference type="AlphaFoldDB" id="R7UVK5"/>
<dbReference type="FunFam" id="3.40.309.10:FF:000012">
    <property type="entry name" value="Betaine aldehyde dehydrogenase"/>
    <property type="match status" value="1"/>
</dbReference>
<dbReference type="FunFam" id="3.40.605.10:FF:000007">
    <property type="entry name" value="NAD/NADP-dependent betaine aldehyde dehydrogenase"/>
    <property type="match status" value="1"/>
</dbReference>
<dbReference type="CDD" id="cd07090">
    <property type="entry name" value="ALDH_F9_TMBADH"/>
    <property type="match status" value="1"/>
</dbReference>
<dbReference type="EMBL" id="AMQN01006098">
    <property type="status" value="NOT_ANNOTATED_CDS"/>
    <property type="molecule type" value="Genomic_DNA"/>
</dbReference>
<dbReference type="InterPro" id="IPR016162">
    <property type="entry name" value="Ald_DH_N"/>
</dbReference>
<dbReference type="Pfam" id="PF00171">
    <property type="entry name" value="Aldedh"/>
    <property type="match status" value="1"/>
</dbReference>
<organism evidence="6">
    <name type="scientific">Capitella teleta</name>
    <name type="common">Polychaete worm</name>
    <dbReference type="NCBI Taxonomy" id="283909"/>
    <lineage>
        <taxon>Eukaryota</taxon>
        <taxon>Metazoa</taxon>
        <taxon>Spiralia</taxon>
        <taxon>Lophotrochozoa</taxon>
        <taxon>Annelida</taxon>
        <taxon>Polychaeta</taxon>
        <taxon>Sedentaria</taxon>
        <taxon>Scolecida</taxon>
        <taxon>Capitellidae</taxon>
        <taxon>Capitella</taxon>
    </lineage>
</organism>
<proteinExistence type="inferred from homology"/>
<feature type="active site" evidence="3">
    <location>
        <position position="277"/>
    </location>
</feature>
<evidence type="ECO:0000313" key="8">
    <source>
        <dbReference type="Proteomes" id="UP000014760"/>
    </source>
</evidence>
<evidence type="ECO:0000256" key="2">
    <source>
        <dbReference type="ARBA" id="ARBA00023002"/>
    </source>
</evidence>
<dbReference type="InterPro" id="IPR016160">
    <property type="entry name" value="Ald_DH_CS_CYS"/>
</dbReference>
<dbReference type="OrthoDB" id="310895at2759"/>
<reference evidence="7" key="3">
    <citation type="submission" date="2015-06" db="UniProtKB">
        <authorList>
            <consortium name="EnsemblMetazoa"/>
        </authorList>
    </citation>
    <scope>IDENTIFICATION</scope>
</reference>
<evidence type="ECO:0000256" key="4">
    <source>
        <dbReference type="RuleBase" id="RU003345"/>
    </source>
</evidence>
<dbReference type="EMBL" id="KB297594">
    <property type="protein sequence ID" value="ELU10339.1"/>
    <property type="molecule type" value="Genomic_DNA"/>
</dbReference>
<evidence type="ECO:0000259" key="5">
    <source>
        <dbReference type="Pfam" id="PF00171"/>
    </source>
</evidence>
<dbReference type="HOGENOM" id="CLU_005391_0_2_1"/>
<gene>
    <name evidence="6" type="ORF">CAPTEDRAFT_176705</name>
</gene>
<evidence type="ECO:0000256" key="1">
    <source>
        <dbReference type="ARBA" id="ARBA00009986"/>
    </source>
</evidence>
<dbReference type="PANTHER" id="PTHR11699">
    <property type="entry name" value="ALDEHYDE DEHYDROGENASE-RELATED"/>
    <property type="match status" value="1"/>
</dbReference>
<dbReference type="InterPro" id="IPR015590">
    <property type="entry name" value="Aldehyde_DH_dom"/>
</dbReference>
<sequence length="517" mass="56264">MLRIVKNRLLQQRVCSLARCISNASAAFTDPLQYTSGKRELPSDIDSTDTTDVLEPATGRLLCRMKNSGVTDVNRSVEIAKQSLDGEWGQMSGTERGKILLRAAQIIRDNCEDISKVEVHDTGKAIWEARADIEGCADAIEYYGGVAPTIAGEHFALPQGSFAYTIREPLGVVGGIGAWNYPFQMAAWKSGPALACGNSMVFKPSQFTPLTAVLLAEVYSEAGLPAGAFNVIQGGASTGSLLSHHPDVAKMTFTGSMATGTKIMEACAQGIKYITLELGGKSPLIIFDDCDMENAIKGTMMANFLTQGQVCSNGTRVYVQRSIYDEFVSRLVERVNNMKIGNPFSEDTHVGATISREQFDIVMKYIKNAKSQGAKFVCGGEQVTPDDPALAKGLFISPAVVTDVTDKMQIAREEVFGPVACIFPFDTQQEVIQRANNSEFGLAGGVFTKDLKRAHHVVQKIQSGNLYVNNYNIYPSQIPFGGYKKSGLGREGGISFIEYYTQQKTVYVEMNDVDCPF</sequence>
<accession>R7UVK5</accession>
<dbReference type="EnsemblMetazoa" id="CapteT176705">
    <property type="protein sequence ID" value="CapteP176705"/>
    <property type="gene ID" value="CapteG176705"/>
</dbReference>
<feature type="domain" description="Aldehyde dehydrogenase" evidence="5">
    <location>
        <begin position="48"/>
        <end position="506"/>
    </location>
</feature>
<dbReference type="SUPFAM" id="SSF53720">
    <property type="entry name" value="ALDH-like"/>
    <property type="match status" value="1"/>
</dbReference>
<keyword evidence="2 4" id="KW-0560">Oxidoreductase</keyword>
<dbReference type="Proteomes" id="UP000014760">
    <property type="component" value="Unassembled WGS sequence"/>
</dbReference>
<comment type="similarity">
    <text evidence="1 4">Belongs to the aldehyde dehydrogenase family.</text>
</comment>
<protein>
    <recommendedName>
        <fullName evidence="5">Aldehyde dehydrogenase domain-containing protein</fullName>
    </recommendedName>
</protein>
<dbReference type="Gene3D" id="3.40.309.10">
    <property type="entry name" value="Aldehyde Dehydrogenase, Chain A, domain 2"/>
    <property type="match status" value="1"/>
</dbReference>
<dbReference type="STRING" id="283909.R7UVK5"/>
<dbReference type="OMA" id="WTRMLVH"/>
<evidence type="ECO:0000313" key="7">
    <source>
        <dbReference type="EnsemblMetazoa" id="CapteP176705"/>
    </source>
</evidence>
<dbReference type="InterPro" id="IPR016163">
    <property type="entry name" value="Ald_DH_C"/>
</dbReference>
<dbReference type="PROSITE" id="PS00070">
    <property type="entry name" value="ALDEHYDE_DEHYDR_CYS"/>
    <property type="match status" value="1"/>
</dbReference>
<dbReference type="Gene3D" id="3.40.605.10">
    <property type="entry name" value="Aldehyde Dehydrogenase, Chain A, domain 1"/>
    <property type="match status" value="1"/>
</dbReference>
<reference evidence="6 8" key="2">
    <citation type="journal article" date="2013" name="Nature">
        <title>Insights into bilaterian evolution from three spiralian genomes.</title>
        <authorList>
            <person name="Simakov O."/>
            <person name="Marletaz F."/>
            <person name="Cho S.J."/>
            <person name="Edsinger-Gonzales E."/>
            <person name="Havlak P."/>
            <person name="Hellsten U."/>
            <person name="Kuo D.H."/>
            <person name="Larsson T."/>
            <person name="Lv J."/>
            <person name="Arendt D."/>
            <person name="Savage R."/>
            <person name="Osoegawa K."/>
            <person name="de Jong P."/>
            <person name="Grimwood J."/>
            <person name="Chapman J.A."/>
            <person name="Shapiro H."/>
            <person name="Aerts A."/>
            <person name="Otillar R.P."/>
            <person name="Terry A.Y."/>
            <person name="Boore J.L."/>
            <person name="Grigoriev I.V."/>
            <person name="Lindberg D.R."/>
            <person name="Seaver E.C."/>
            <person name="Weisblat D.A."/>
            <person name="Putnam N.H."/>
            <person name="Rokhsar D.S."/>
        </authorList>
    </citation>
    <scope>NUCLEOTIDE SEQUENCE</scope>
    <source>
        <strain evidence="6 8">I ESC-2004</strain>
    </source>
</reference>